<dbReference type="CDD" id="cd09204">
    <property type="entry name" value="PLDc_N_DEXD_b2"/>
    <property type="match status" value="1"/>
</dbReference>
<feature type="domain" description="Helicase C-terminal" evidence="2">
    <location>
        <begin position="438"/>
        <end position="592"/>
    </location>
</feature>
<dbReference type="RefSeq" id="WP_234970504.1">
    <property type="nucleotide sequence ID" value="NZ_FOTL01000006.1"/>
</dbReference>
<dbReference type="SUPFAM" id="SSF52540">
    <property type="entry name" value="P-loop containing nucleoside triphosphate hydrolases"/>
    <property type="match status" value="1"/>
</dbReference>
<dbReference type="PANTHER" id="PTHR47396:SF1">
    <property type="entry name" value="ATP-DEPENDENT HELICASE IRC3-RELATED"/>
    <property type="match status" value="1"/>
</dbReference>
<feature type="domain" description="Helicase ATP-binding" evidence="1">
    <location>
        <begin position="235"/>
        <end position="387"/>
    </location>
</feature>
<dbReference type="Pfam" id="PF04851">
    <property type="entry name" value="ResIII"/>
    <property type="match status" value="1"/>
</dbReference>
<evidence type="ECO:0000259" key="2">
    <source>
        <dbReference type="PROSITE" id="PS51194"/>
    </source>
</evidence>
<dbReference type="InterPro" id="IPR014001">
    <property type="entry name" value="Helicase_ATP-bd"/>
</dbReference>
<proteinExistence type="predicted"/>
<evidence type="ECO:0000313" key="3">
    <source>
        <dbReference type="EMBL" id="SFL31827.1"/>
    </source>
</evidence>
<dbReference type="SMART" id="SM00487">
    <property type="entry name" value="DEXDc"/>
    <property type="match status" value="1"/>
</dbReference>
<dbReference type="SUPFAM" id="SSF56024">
    <property type="entry name" value="Phospholipase D/nuclease"/>
    <property type="match status" value="1"/>
</dbReference>
<evidence type="ECO:0000313" key="4">
    <source>
        <dbReference type="Proteomes" id="UP000183442"/>
    </source>
</evidence>
<dbReference type="AlphaFoldDB" id="A0A1I4GR26"/>
<dbReference type="InterPro" id="IPR050742">
    <property type="entry name" value="Helicase_Restrict-Modif_Enz"/>
</dbReference>
<dbReference type="CDD" id="cd18799">
    <property type="entry name" value="SF2_C_EcoAI-like"/>
    <property type="match status" value="1"/>
</dbReference>
<dbReference type="InterPro" id="IPR027417">
    <property type="entry name" value="P-loop_NTPase"/>
</dbReference>
<dbReference type="GO" id="GO:0005829">
    <property type="term" value="C:cytosol"/>
    <property type="evidence" value="ECO:0007669"/>
    <property type="project" value="TreeGrafter"/>
</dbReference>
<dbReference type="GO" id="GO:0005524">
    <property type="term" value="F:ATP binding"/>
    <property type="evidence" value="ECO:0007669"/>
    <property type="project" value="InterPro"/>
</dbReference>
<dbReference type="PROSITE" id="PS51192">
    <property type="entry name" value="HELICASE_ATP_BIND_1"/>
    <property type="match status" value="1"/>
</dbReference>
<name>A0A1I4GR26_METOL</name>
<gene>
    <name evidence="3" type="ORF">SAMN02910297_00552</name>
</gene>
<dbReference type="SMART" id="SM00490">
    <property type="entry name" value="HELICc"/>
    <property type="match status" value="1"/>
</dbReference>
<dbReference type="Pfam" id="PF26350">
    <property type="entry name" value="DUF8090"/>
    <property type="match status" value="1"/>
</dbReference>
<dbReference type="Gene3D" id="3.40.50.300">
    <property type="entry name" value="P-loop containing nucleotide triphosphate hydrolases"/>
    <property type="match status" value="2"/>
</dbReference>
<dbReference type="Pfam" id="PF00271">
    <property type="entry name" value="Helicase_C"/>
    <property type="match status" value="1"/>
</dbReference>
<dbReference type="EMBL" id="FOTL01000006">
    <property type="protein sequence ID" value="SFL31827.1"/>
    <property type="molecule type" value="Genomic_DNA"/>
</dbReference>
<protein>
    <recommendedName>
        <fullName evidence="5">Helicase</fullName>
    </recommendedName>
</protein>
<accession>A0A1I4GR26</accession>
<sequence length="1013" mass="119154">MSKDMNDIILKGAETAFINENFQSSLEYRPKLLVNNSCHKVLNSIKDELKDCEEFFISVAFITRGGLTPLLQDLKELERKNIKGKILTTNYLNFTEPKALKKLNDLSNIEIKLYKTADTDGFHTKGYIFKNDGIYKAIVGSSNLTLNALTINKEWNIGFSSLYDGEIIKDLIDEFNDLWDKSFIIDDIIEEYENIYNYKKNFKDFNRDYIEIKEETKENLVPNSMQRDFLDNIRTLIQNGEDRALLVSATGTGKTYAAAFAVEDYKPQKFLFLVHREQILNQATESFKKVFNGEDNKFGLLSANSKEYDKDYLFSTVQTMSKEDVYTRFDRKEFDYIIIDEVHKAGALSYKKLLNYFKPKFWLGMTASPDRTDGENIYEIFDYNVPLDIRLQDALDEYLLCPFHYFGISDLTVDGEVLDDETDFRYLVSNDRINYLLEKSEYYGHTGDRCKALVFCSTKREANELAQEFTRRGHPSAFLSGDDSQKKREEAIRRLTDDNEKDYLEYIFTVDIFNEGVDIPEINQVLLVRPTQSSIIFIQQLGRGLRKFKDKEYVVIIDFIGNYKNNFLIPIALSGDRTYDKDNIRRYLMEGSKIIPGQSSINFDEVSKKRIYKAIDNTSFSRVALFKEKYQNLKFRLGRIPYLCDFYENGEFNPELILNHNKYDSYYNFLKKIDDSYKNSIDELDNLSLKFISSKILKGIRPHEAVILRYLRYNKYFTIKSIEEVLYDEYGLKDQFESIKGAINLLSLNFYKKESNQNKNNQTTLFEPKDRVSFEDYQKNTVSSAIGKIDDFGYENIFFNLDIGLDSLENNKKHKFIISDYFRKALTNNTYLKHFEDAIEYTLLKYDSVYRVEDDEFKLNAKYSREDVLKILNWKFFMNGQNIGGYKIKYNTCPIFVTYDKKEDISETINYEDEFESRDVFSWMSRNNRKIDSNELKPLVNYTDIDIRLFVKKSDDEGIDFYYIGKLSPLGEPIQLYRTIDGRENPIVNFKFKIEHSVDEKLYNYFMDKLDEE</sequence>
<dbReference type="InterPro" id="IPR058403">
    <property type="entry name" value="DUF8090"/>
</dbReference>
<dbReference type="Pfam" id="PF11907">
    <property type="entry name" value="DUF3427"/>
    <property type="match status" value="1"/>
</dbReference>
<reference evidence="4" key="1">
    <citation type="submission" date="2016-10" db="EMBL/GenBank/DDBJ databases">
        <authorList>
            <person name="Varghese N."/>
        </authorList>
    </citation>
    <scope>NUCLEOTIDE SEQUENCE [LARGE SCALE GENOMIC DNA]</scope>
    <source>
        <strain evidence="4">DSM 16632</strain>
    </source>
</reference>
<dbReference type="Gene3D" id="3.30.870.10">
    <property type="entry name" value="Endonuclease Chain A"/>
    <property type="match status" value="1"/>
</dbReference>
<organism evidence="3 4">
    <name type="scientific">Methanobrevibacter olleyae</name>
    <dbReference type="NCBI Taxonomy" id="294671"/>
    <lineage>
        <taxon>Archaea</taxon>
        <taxon>Methanobacteriati</taxon>
        <taxon>Methanobacteriota</taxon>
        <taxon>Methanomada group</taxon>
        <taxon>Methanobacteria</taxon>
        <taxon>Methanobacteriales</taxon>
        <taxon>Methanobacteriaceae</taxon>
        <taxon>Methanobrevibacter</taxon>
    </lineage>
</organism>
<dbReference type="InterPro" id="IPR006935">
    <property type="entry name" value="Helicase/UvrB_N"/>
</dbReference>
<dbReference type="InterPro" id="IPR025202">
    <property type="entry name" value="PLD-like_dom"/>
</dbReference>
<dbReference type="Pfam" id="PF13091">
    <property type="entry name" value="PLDc_2"/>
    <property type="match status" value="1"/>
</dbReference>
<dbReference type="GO" id="GO:0120545">
    <property type="term" value="F:nucleic acid conformation isomerase activity"/>
    <property type="evidence" value="ECO:0007669"/>
    <property type="project" value="UniProtKB-ARBA"/>
</dbReference>
<dbReference type="InterPro" id="IPR001650">
    <property type="entry name" value="Helicase_C-like"/>
</dbReference>
<dbReference type="GO" id="GO:0140097">
    <property type="term" value="F:catalytic activity, acting on DNA"/>
    <property type="evidence" value="ECO:0007669"/>
    <property type="project" value="UniProtKB-ARBA"/>
</dbReference>
<dbReference type="Proteomes" id="UP000183442">
    <property type="component" value="Unassembled WGS sequence"/>
</dbReference>
<evidence type="ECO:0008006" key="5">
    <source>
        <dbReference type="Google" id="ProtNLM"/>
    </source>
</evidence>
<dbReference type="GO" id="GO:0003677">
    <property type="term" value="F:DNA binding"/>
    <property type="evidence" value="ECO:0007669"/>
    <property type="project" value="InterPro"/>
</dbReference>
<dbReference type="GO" id="GO:0016787">
    <property type="term" value="F:hydrolase activity"/>
    <property type="evidence" value="ECO:0007669"/>
    <property type="project" value="InterPro"/>
</dbReference>
<dbReference type="InterPro" id="IPR021835">
    <property type="entry name" value="DUF3427"/>
</dbReference>
<dbReference type="PROSITE" id="PS51194">
    <property type="entry name" value="HELICASE_CTER"/>
    <property type="match status" value="1"/>
</dbReference>
<dbReference type="PANTHER" id="PTHR47396">
    <property type="entry name" value="TYPE I RESTRICTION ENZYME ECOKI R PROTEIN"/>
    <property type="match status" value="1"/>
</dbReference>
<dbReference type="CDD" id="cd18032">
    <property type="entry name" value="DEXHc_RE_I_III_res"/>
    <property type="match status" value="1"/>
</dbReference>
<evidence type="ECO:0000259" key="1">
    <source>
        <dbReference type="PROSITE" id="PS51192"/>
    </source>
</evidence>